<feature type="non-terminal residue" evidence="2">
    <location>
        <position position="1"/>
    </location>
</feature>
<evidence type="ECO:0000313" key="3">
    <source>
        <dbReference type="Proteomes" id="UP001293254"/>
    </source>
</evidence>
<feature type="compositionally biased region" description="Basic residues" evidence="1">
    <location>
        <begin position="13"/>
        <end position="34"/>
    </location>
</feature>
<reference evidence="2" key="1">
    <citation type="submission" date="2020-06" db="EMBL/GenBank/DDBJ databases">
        <authorList>
            <person name="Li T."/>
            <person name="Hu X."/>
            <person name="Zhang T."/>
            <person name="Song X."/>
            <person name="Zhang H."/>
            <person name="Dai N."/>
            <person name="Sheng W."/>
            <person name="Hou X."/>
            <person name="Wei L."/>
        </authorList>
    </citation>
    <scope>NUCLEOTIDE SEQUENCE</scope>
    <source>
        <strain evidence="2">3651</strain>
        <tissue evidence="2">Leaf</tissue>
    </source>
</reference>
<evidence type="ECO:0000313" key="2">
    <source>
        <dbReference type="EMBL" id="KAK4426005.1"/>
    </source>
</evidence>
<dbReference type="AlphaFoldDB" id="A0AAE2CKY7"/>
<keyword evidence="3" id="KW-1185">Reference proteome</keyword>
<gene>
    <name evidence="2" type="ORF">Salat_1369000</name>
</gene>
<protein>
    <submittedName>
        <fullName evidence="2">Uncharacterized protein</fullName>
    </submittedName>
</protein>
<accession>A0AAE2CKY7</accession>
<comment type="caution">
    <text evidence="2">The sequence shown here is derived from an EMBL/GenBank/DDBJ whole genome shotgun (WGS) entry which is preliminary data.</text>
</comment>
<dbReference type="EMBL" id="JACGWO010000005">
    <property type="protein sequence ID" value="KAK4426005.1"/>
    <property type="molecule type" value="Genomic_DNA"/>
</dbReference>
<evidence type="ECO:0000256" key="1">
    <source>
        <dbReference type="SAM" id="MobiDB-lite"/>
    </source>
</evidence>
<proteinExistence type="predicted"/>
<feature type="region of interest" description="Disordered" evidence="1">
    <location>
        <begin position="1"/>
        <end position="71"/>
    </location>
</feature>
<sequence length="189" mass="21194">LATVTAAVPPSAGRRKRHRRVHGHARHHQTRRRLAVTPSQPSRRRTRPHSPSEDRKIAQNSPSNRRDPLSRFPAPFRRIAAGHPYHSMPLLKTSISPRSIVVFIGVFEWAQTLAAATLSRESAAVRTKLDRGPPPLFAAPQCESNGTSHTHFLQDLKQIEEFNPSPISLFSRRRSSAVCHPFDEIPPPV</sequence>
<reference evidence="2" key="2">
    <citation type="journal article" date="2024" name="Plant">
        <title>Genomic evolution and insights into agronomic trait innovations of Sesamum species.</title>
        <authorList>
            <person name="Miao H."/>
            <person name="Wang L."/>
            <person name="Qu L."/>
            <person name="Liu H."/>
            <person name="Sun Y."/>
            <person name="Le M."/>
            <person name="Wang Q."/>
            <person name="Wei S."/>
            <person name="Zheng Y."/>
            <person name="Lin W."/>
            <person name="Duan Y."/>
            <person name="Cao H."/>
            <person name="Xiong S."/>
            <person name="Wang X."/>
            <person name="Wei L."/>
            <person name="Li C."/>
            <person name="Ma Q."/>
            <person name="Ju M."/>
            <person name="Zhao R."/>
            <person name="Li G."/>
            <person name="Mu C."/>
            <person name="Tian Q."/>
            <person name="Mei H."/>
            <person name="Zhang T."/>
            <person name="Gao T."/>
            <person name="Zhang H."/>
        </authorList>
    </citation>
    <scope>NUCLEOTIDE SEQUENCE</scope>
    <source>
        <strain evidence="2">3651</strain>
    </source>
</reference>
<organism evidence="2 3">
    <name type="scientific">Sesamum alatum</name>
    <dbReference type="NCBI Taxonomy" id="300844"/>
    <lineage>
        <taxon>Eukaryota</taxon>
        <taxon>Viridiplantae</taxon>
        <taxon>Streptophyta</taxon>
        <taxon>Embryophyta</taxon>
        <taxon>Tracheophyta</taxon>
        <taxon>Spermatophyta</taxon>
        <taxon>Magnoliopsida</taxon>
        <taxon>eudicotyledons</taxon>
        <taxon>Gunneridae</taxon>
        <taxon>Pentapetalae</taxon>
        <taxon>asterids</taxon>
        <taxon>lamiids</taxon>
        <taxon>Lamiales</taxon>
        <taxon>Pedaliaceae</taxon>
        <taxon>Sesamum</taxon>
    </lineage>
</organism>
<dbReference type="Proteomes" id="UP001293254">
    <property type="component" value="Unassembled WGS sequence"/>
</dbReference>
<name>A0AAE2CKY7_9LAMI</name>